<comment type="caution">
    <text evidence="1">The sequence shown here is derived from an EMBL/GenBank/DDBJ whole genome shotgun (WGS) entry which is preliminary data.</text>
</comment>
<name>A0AAD3Y7B0_NEPGR</name>
<accession>A0AAD3Y7B0</accession>
<proteinExistence type="predicted"/>
<gene>
    <name evidence="1" type="ORF">Nepgr_031184</name>
</gene>
<evidence type="ECO:0000313" key="2">
    <source>
        <dbReference type="Proteomes" id="UP001279734"/>
    </source>
</evidence>
<dbReference type="EMBL" id="BSYO01000036">
    <property type="protein sequence ID" value="GMH29341.1"/>
    <property type="molecule type" value="Genomic_DNA"/>
</dbReference>
<sequence>MFPSYGFSSLYPYQRGQKLLNEYLHRRWEAFPSHMTDAVNSPPMYEPWRHNYGHPVPVQCRPWCGSHHYPPSYCFSSPYPHFPSPPCYHHCCGGYPAYPESYAVHRSPSPHYTMEQPRYEYDKKVPSECRCCGCPNHPSRAKEGKNIKIEEQEAETTELDNCQDAPCIVKPNVWNGLLKH</sequence>
<protein>
    <submittedName>
        <fullName evidence="1">Uncharacterized protein</fullName>
    </submittedName>
</protein>
<keyword evidence="2" id="KW-1185">Reference proteome</keyword>
<dbReference type="Proteomes" id="UP001279734">
    <property type="component" value="Unassembled WGS sequence"/>
</dbReference>
<evidence type="ECO:0000313" key="1">
    <source>
        <dbReference type="EMBL" id="GMH29341.1"/>
    </source>
</evidence>
<dbReference type="AlphaFoldDB" id="A0AAD3Y7B0"/>
<organism evidence="1 2">
    <name type="scientific">Nepenthes gracilis</name>
    <name type="common">Slender pitcher plant</name>
    <dbReference type="NCBI Taxonomy" id="150966"/>
    <lineage>
        <taxon>Eukaryota</taxon>
        <taxon>Viridiplantae</taxon>
        <taxon>Streptophyta</taxon>
        <taxon>Embryophyta</taxon>
        <taxon>Tracheophyta</taxon>
        <taxon>Spermatophyta</taxon>
        <taxon>Magnoliopsida</taxon>
        <taxon>eudicotyledons</taxon>
        <taxon>Gunneridae</taxon>
        <taxon>Pentapetalae</taxon>
        <taxon>Caryophyllales</taxon>
        <taxon>Nepenthaceae</taxon>
        <taxon>Nepenthes</taxon>
    </lineage>
</organism>
<reference evidence="1" key="1">
    <citation type="submission" date="2023-05" db="EMBL/GenBank/DDBJ databases">
        <title>Nepenthes gracilis genome sequencing.</title>
        <authorList>
            <person name="Fukushima K."/>
        </authorList>
    </citation>
    <scope>NUCLEOTIDE SEQUENCE</scope>
    <source>
        <strain evidence="1">SING2019-196</strain>
    </source>
</reference>